<dbReference type="PANTHER" id="PTHR10683:SF31">
    <property type="entry name" value="TRANSALDOLASE"/>
    <property type="match status" value="1"/>
</dbReference>
<name>A0ABN0TJH8_9ACTN</name>
<evidence type="ECO:0000256" key="1">
    <source>
        <dbReference type="ARBA" id="ARBA00003518"/>
    </source>
</evidence>
<evidence type="ECO:0000313" key="13">
    <source>
        <dbReference type="Proteomes" id="UP001500967"/>
    </source>
</evidence>
<dbReference type="PIRSF" id="PIRSF036915">
    <property type="entry name" value="Trnald_Bac_Plnt"/>
    <property type="match status" value="1"/>
</dbReference>
<sequence length="374" mass="40634">MPTSLQSLAARGQSPWVDYLSRGFVHDGDLAGLVADGVTGVTSNPTIFQAAIAEGDAYDEQMREVLRSEDDPKQVFLALAIQDIRAACDLLRPVYDRGDPSRDGWVSFEVDPHLAHDARATVEEAIALHRRIDRPNLFIKIPGTEAGLDAVEETIARGIPVNVTLLFSLARHRAAAEAYLRGLRRLRDAGGDLSAVASVASFFVSRVDAEADRRLDEIDGPADLRGTLAIANAELAYHAYREIFTGDEWSELQAAGASPQRCLWASTSMKNPERRDVTYVEQLIGPNTVTTMPRATLEAFADHGQVIDTLSTDVEGARRTFERFAAAGVDYDDVVAELERQGVAAFVASFQQLFDGIADKRSALVATTNGSDTS</sequence>
<evidence type="ECO:0000256" key="6">
    <source>
        <dbReference type="ARBA" id="ARBA00022490"/>
    </source>
</evidence>
<evidence type="ECO:0000313" key="12">
    <source>
        <dbReference type="EMBL" id="GAA0223294.1"/>
    </source>
</evidence>
<dbReference type="SUPFAM" id="SSF51569">
    <property type="entry name" value="Aldolase"/>
    <property type="match status" value="1"/>
</dbReference>
<comment type="function">
    <text evidence="1 11">Transaldolase is important for the balance of metabolites in the pentose-phosphate pathway.</text>
</comment>
<dbReference type="PANTHER" id="PTHR10683">
    <property type="entry name" value="TRANSALDOLASE"/>
    <property type="match status" value="1"/>
</dbReference>
<comment type="catalytic activity">
    <reaction evidence="10 11">
        <text>D-sedoheptulose 7-phosphate + D-glyceraldehyde 3-phosphate = D-erythrose 4-phosphate + beta-D-fructose 6-phosphate</text>
        <dbReference type="Rhea" id="RHEA:17053"/>
        <dbReference type="ChEBI" id="CHEBI:16897"/>
        <dbReference type="ChEBI" id="CHEBI:57483"/>
        <dbReference type="ChEBI" id="CHEBI:57634"/>
        <dbReference type="ChEBI" id="CHEBI:59776"/>
        <dbReference type="EC" id="2.2.1.2"/>
    </reaction>
</comment>
<evidence type="ECO:0000256" key="10">
    <source>
        <dbReference type="ARBA" id="ARBA00048810"/>
    </source>
</evidence>
<dbReference type="InterPro" id="IPR013785">
    <property type="entry name" value="Aldolase_TIM"/>
</dbReference>
<evidence type="ECO:0000256" key="4">
    <source>
        <dbReference type="ARBA" id="ARBA00008426"/>
    </source>
</evidence>
<comment type="pathway">
    <text evidence="3 11">Carbohydrate degradation; pentose phosphate pathway; D-glyceraldehyde 3-phosphate and beta-D-fructose 6-phosphate from D-ribose 5-phosphate and D-xylulose 5-phosphate (non-oxidative stage): step 2/3.</text>
</comment>
<dbReference type="InterPro" id="IPR018225">
    <property type="entry name" value="Transaldolase_AS"/>
</dbReference>
<dbReference type="CDD" id="cd00955">
    <property type="entry name" value="Transaldolase_like"/>
    <property type="match status" value="1"/>
</dbReference>
<gene>
    <name evidence="12" type="primary">tal_1</name>
    <name evidence="11" type="synonym">tal</name>
    <name evidence="12" type="ORF">GCM10009539_05600</name>
</gene>
<dbReference type="Gene3D" id="3.20.20.70">
    <property type="entry name" value="Aldolase class I"/>
    <property type="match status" value="1"/>
</dbReference>
<keyword evidence="13" id="KW-1185">Reference proteome</keyword>
<evidence type="ECO:0000256" key="8">
    <source>
        <dbReference type="ARBA" id="ARBA00023126"/>
    </source>
</evidence>
<keyword evidence="6 11" id="KW-0963">Cytoplasm</keyword>
<feature type="active site" description="Schiff-base intermediate with substrate" evidence="11">
    <location>
        <position position="140"/>
    </location>
</feature>
<dbReference type="NCBIfam" id="TIGR00876">
    <property type="entry name" value="tal_mycobact"/>
    <property type="match status" value="1"/>
</dbReference>
<keyword evidence="9 11" id="KW-0704">Schiff base</keyword>
<dbReference type="EMBL" id="BAAAGX010000003">
    <property type="protein sequence ID" value="GAA0223294.1"/>
    <property type="molecule type" value="Genomic_DNA"/>
</dbReference>
<comment type="similarity">
    <text evidence="4 11">Belongs to the transaldolase family. Type 2 subfamily.</text>
</comment>
<evidence type="ECO:0000256" key="7">
    <source>
        <dbReference type="ARBA" id="ARBA00022679"/>
    </source>
</evidence>
<accession>A0ABN0TJH8</accession>
<comment type="subcellular location">
    <subcellularLocation>
        <location evidence="2 11">Cytoplasm</location>
    </subcellularLocation>
</comment>
<evidence type="ECO:0000256" key="11">
    <source>
        <dbReference type="HAMAP-Rule" id="MF_00493"/>
    </source>
</evidence>
<dbReference type="Pfam" id="PF00923">
    <property type="entry name" value="TAL_FSA"/>
    <property type="match status" value="1"/>
</dbReference>
<dbReference type="EC" id="2.2.1.2" evidence="5 11"/>
<organism evidence="12 13">
    <name type="scientific">Cryptosporangium japonicum</name>
    <dbReference type="NCBI Taxonomy" id="80872"/>
    <lineage>
        <taxon>Bacteria</taxon>
        <taxon>Bacillati</taxon>
        <taxon>Actinomycetota</taxon>
        <taxon>Actinomycetes</taxon>
        <taxon>Cryptosporangiales</taxon>
        <taxon>Cryptosporangiaceae</taxon>
        <taxon>Cryptosporangium</taxon>
    </lineage>
</organism>
<comment type="caution">
    <text evidence="12">The sequence shown here is derived from an EMBL/GenBank/DDBJ whole genome shotgun (WGS) entry which is preliminary data.</text>
</comment>
<keyword evidence="7 11" id="KW-0808">Transferase</keyword>
<dbReference type="NCBIfam" id="NF002881">
    <property type="entry name" value="PRK03343.1"/>
    <property type="match status" value="1"/>
</dbReference>
<dbReference type="InterPro" id="IPR001585">
    <property type="entry name" value="TAL/FSA"/>
</dbReference>
<evidence type="ECO:0000256" key="3">
    <source>
        <dbReference type="ARBA" id="ARBA00004857"/>
    </source>
</evidence>
<dbReference type="RefSeq" id="WP_344647118.1">
    <property type="nucleotide sequence ID" value="NZ_BAAAGX010000003.1"/>
</dbReference>
<dbReference type="PROSITE" id="PS01054">
    <property type="entry name" value="TRANSALDOLASE_1"/>
    <property type="match status" value="1"/>
</dbReference>
<dbReference type="Proteomes" id="UP001500967">
    <property type="component" value="Unassembled WGS sequence"/>
</dbReference>
<dbReference type="InterPro" id="IPR004732">
    <property type="entry name" value="Transaldolase_2"/>
</dbReference>
<evidence type="ECO:0000256" key="5">
    <source>
        <dbReference type="ARBA" id="ARBA00013151"/>
    </source>
</evidence>
<protein>
    <recommendedName>
        <fullName evidence="5 11">Transaldolase</fullName>
        <ecNumber evidence="5 11">2.2.1.2</ecNumber>
    </recommendedName>
</protein>
<keyword evidence="8 11" id="KW-0570">Pentose shunt</keyword>
<reference evidence="12 13" key="1">
    <citation type="journal article" date="2019" name="Int. J. Syst. Evol. Microbiol.">
        <title>The Global Catalogue of Microorganisms (GCM) 10K type strain sequencing project: providing services to taxonomists for standard genome sequencing and annotation.</title>
        <authorList>
            <consortium name="The Broad Institute Genomics Platform"/>
            <consortium name="The Broad Institute Genome Sequencing Center for Infectious Disease"/>
            <person name="Wu L."/>
            <person name="Ma J."/>
        </authorList>
    </citation>
    <scope>NUCLEOTIDE SEQUENCE [LARGE SCALE GENOMIC DNA]</scope>
    <source>
        <strain evidence="12 13">JCM 10425</strain>
    </source>
</reference>
<evidence type="ECO:0000256" key="9">
    <source>
        <dbReference type="ARBA" id="ARBA00023270"/>
    </source>
</evidence>
<proteinExistence type="inferred from homology"/>
<evidence type="ECO:0000256" key="2">
    <source>
        <dbReference type="ARBA" id="ARBA00004496"/>
    </source>
</evidence>
<dbReference type="HAMAP" id="MF_00493">
    <property type="entry name" value="Transaldolase_2"/>
    <property type="match status" value="1"/>
</dbReference>